<proteinExistence type="predicted"/>
<protein>
    <submittedName>
        <fullName evidence="1">Uncharacterized protein</fullName>
    </submittedName>
</protein>
<organism evidence="1 2">
    <name type="scientific">Filimonas zeae</name>
    <dbReference type="NCBI Taxonomy" id="1737353"/>
    <lineage>
        <taxon>Bacteria</taxon>
        <taxon>Pseudomonadati</taxon>
        <taxon>Bacteroidota</taxon>
        <taxon>Chitinophagia</taxon>
        <taxon>Chitinophagales</taxon>
        <taxon>Chitinophagaceae</taxon>
        <taxon>Filimonas</taxon>
    </lineage>
</organism>
<evidence type="ECO:0000313" key="2">
    <source>
        <dbReference type="Proteomes" id="UP000627292"/>
    </source>
</evidence>
<comment type="caution">
    <text evidence="1">The sequence shown here is derived from an EMBL/GenBank/DDBJ whole genome shotgun (WGS) entry which is preliminary data.</text>
</comment>
<reference evidence="1" key="2">
    <citation type="submission" date="2020-09" db="EMBL/GenBank/DDBJ databases">
        <authorList>
            <person name="Sun Q."/>
            <person name="Zhou Y."/>
        </authorList>
    </citation>
    <scope>NUCLEOTIDE SEQUENCE</scope>
    <source>
        <strain evidence="1">CGMCC 1.15290</strain>
    </source>
</reference>
<accession>A0A917IWR2</accession>
<evidence type="ECO:0000313" key="1">
    <source>
        <dbReference type="EMBL" id="GGH63916.1"/>
    </source>
</evidence>
<reference evidence="1" key="1">
    <citation type="journal article" date="2014" name="Int. J. Syst. Evol. Microbiol.">
        <title>Complete genome sequence of Corynebacterium casei LMG S-19264T (=DSM 44701T), isolated from a smear-ripened cheese.</title>
        <authorList>
            <consortium name="US DOE Joint Genome Institute (JGI-PGF)"/>
            <person name="Walter F."/>
            <person name="Albersmeier A."/>
            <person name="Kalinowski J."/>
            <person name="Ruckert C."/>
        </authorList>
    </citation>
    <scope>NUCLEOTIDE SEQUENCE</scope>
    <source>
        <strain evidence="1">CGMCC 1.15290</strain>
    </source>
</reference>
<gene>
    <name evidence="1" type="ORF">GCM10011379_15370</name>
</gene>
<dbReference type="Proteomes" id="UP000627292">
    <property type="component" value="Unassembled WGS sequence"/>
</dbReference>
<sequence length="73" mass="7989">MKKWVLLLLIAAGTMPACKKKSVSGRSGVVNINSPALYIPAEGSSFLIQVQAEGAWQWVALPKDLMDKDLKFE</sequence>
<dbReference type="EMBL" id="BMIB01000002">
    <property type="protein sequence ID" value="GGH63916.1"/>
    <property type="molecule type" value="Genomic_DNA"/>
</dbReference>
<dbReference type="RefSeq" id="WP_188951449.1">
    <property type="nucleotide sequence ID" value="NZ_BMIB01000002.1"/>
</dbReference>
<dbReference type="AlphaFoldDB" id="A0A917IWR2"/>
<name>A0A917IWR2_9BACT</name>
<keyword evidence="2" id="KW-1185">Reference proteome</keyword>